<organism evidence="1 2">
    <name type="scientific">Globodera rostochiensis</name>
    <name type="common">Golden nematode worm</name>
    <name type="synonym">Heterodera rostochiensis</name>
    <dbReference type="NCBI Taxonomy" id="31243"/>
    <lineage>
        <taxon>Eukaryota</taxon>
        <taxon>Metazoa</taxon>
        <taxon>Ecdysozoa</taxon>
        <taxon>Nematoda</taxon>
        <taxon>Chromadorea</taxon>
        <taxon>Rhabditida</taxon>
        <taxon>Tylenchina</taxon>
        <taxon>Tylenchomorpha</taxon>
        <taxon>Tylenchoidea</taxon>
        <taxon>Heteroderidae</taxon>
        <taxon>Heteroderinae</taxon>
        <taxon>Globodera</taxon>
    </lineage>
</organism>
<name>A0A914H5M1_GLORO</name>
<accession>A0A914H5M1</accession>
<sequence length="79" mass="9277">MLQKLLEKQFTVAPEAMNQLFQRDVSNVLHYLSVSFNQHILYIFNHGAKFNNSIENPPDHLYSRPDHFDSRPDHLTLPT</sequence>
<dbReference type="Proteomes" id="UP000887572">
    <property type="component" value="Unplaced"/>
</dbReference>
<dbReference type="AlphaFoldDB" id="A0A914H5M1"/>
<evidence type="ECO:0000313" key="2">
    <source>
        <dbReference type="WBParaSite" id="Gr19_v10_g13892.t1"/>
    </source>
</evidence>
<protein>
    <submittedName>
        <fullName evidence="2">Uncharacterized protein</fullName>
    </submittedName>
</protein>
<dbReference type="WBParaSite" id="Gr19_v10_g13892.t1">
    <property type="protein sequence ID" value="Gr19_v10_g13892.t1"/>
    <property type="gene ID" value="Gr19_v10_g13892"/>
</dbReference>
<reference evidence="2" key="1">
    <citation type="submission" date="2022-11" db="UniProtKB">
        <authorList>
            <consortium name="WormBaseParasite"/>
        </authorList>
    </citation>
    <scope>IDENTIFICATION</scope>
</reference>
<proteinExistence type="predicted"/>
<keyword evidence="1" id="KW-1185">Reference proteome</keyword>
<evidence type="ECO:0000313" key="1">
    <source>
        <dbReference type="Proteomes" id="UP000887572"/>
    </source>
</evidence>